<proteinExistence type="predicted"/>
<organism evidence="3 5">
    <name type="scientific">Streptococcus chenjunshii</name>
    <dbReference type="NCBI Taxonomy" id="2173853"/>
    <lineage>
        <taxon>Bacteria</taxon>
        <taxon>Bacillati</taxon>
        <taxon>Bacillota</taxon>
        <taxon>Bacilli</taxon>
        <taxon>Lactobacillales</taxon>
        <taxon>Streptococcaceae</taxon>
        <taxon>Streptococcus</taxon>
    </lineage>
</organism>
<accession>A0A372KIM9</accession>
<dbReference type="Proteomes" id="UP000262901">
    <property type="component" value="Unassembled WGS sequence"/>
</dbReference>
<evidence type="ECO:0000313" key="2">
    <source>
        <dbReference type="EMBL" id="RFU49957.1"/>
    </source>
</evidence>
<evidence type="ECO:0000313" key="1">
    <source>
        <dbReference type="EMBL" id="AXQ78304.1"/>
    </source>
</evidence>
<sequence>MSKSFLKFTLLGVLSIFMIACTNDEKRSELTVSNIVKKIYFAKTTTTELEEIFGAPQKVVKNSEKVNDTYFLISSGEVTDKLNQLNIYIEASKIDMNDYNKQFDDTEDNPFDSYYQYSSRRSGLKYVRFYIADRVVYDVEYGPITDESIAKKDRYLRQILD</sequence>
<gene>
    <name evidence="1" type="ORF">DDV21_004035</name>
    <name evidence="2" type="ORF">DDV22_11180</name>
    <name evidence="3" type="ORF">DDV23_11165</name>
</gene>
<dbReference type="KEGG" id="schj:DDV21_004035"/>
<dbReference type="Proteomes" id="UP000246115">
    <property type="component" value="Chromosome"/>
</dbReference>
<reference evidence="1" key="4">
    <citation type="journal article" date="2019" name="Int. J. Syst. Evol. Microbiol.">
        <title>Streptococcus chenjunshii sp. nov. isolated from feces of Tibetan antelopes.</title>
        <authorList>
            <person name="Tian Z."/>
            <person name="Lu S."/>
            <person name="Jin D."/>
            <person name="Yang J."/>
            <person name="Pu J."/>
            <person name="Lai X.H."/>
            <person name="Bai X.N."/>
            <person name="Wu X.M."/>
            <person name="Li J."/>
            <person name="Wang S."/>
            <person name="Xu J."/>
        </authorList>
    </citation>
    <scope>NUCLEOTIDE SEQUENCE</scope>
    <source>
        <strain evidence="1">Z15</strain>
    </source>
</reference>
<name>A0A372KIM9_9STRE</name>
<dbReference type="EMBL" id="CP031733">
    <property type="protein sequence ID" value="AXQ78304.1"/>
    <property type="molecule type" value="Genomic_DNA"/>
</dbReference>
<evidence type="ECO:0008006" key="7">
    <source>
        <dbReference type="Google" id="ProtNLM"/>
    </source>
</evidence>
<dbReference type="EMBL" id="QVQZ01000070">
    <property type="protein sequence ID" value="RFU52155.1"/>
    <property type="molecule type" value="Genomic_DNA"/>
</dbReference>
<reference evidence="3 5" key="2">
    <citation type="submission" date="2018-08" db="EMBL/GenBank/DDBJ databases">
        <title>Draft genome of Streptococcus sp. nov. Z1.</title>
        <authorList>
            <person name="Tian Z."/>
        </authorList>
    </citation>
    <scope>NUCLEOTIDE SEQUENCE [LARGE SCALE GENOMIC DNA]</scope>
    <source>
        <strain evidence="3">Z1</strain>
        <strain evidence="5">Z1(2018)</strain>
    </source>
</reference>
<protein>
    <recommendedName>
        <fullName evidence="7">Lipoprotein</fullName>
    </recommendedName>
</protein>
<evidence type="ECO:0000313" key="3">
    <source>
        <dbReference type="EMBL" id="RFU52155.1"/>
    </source>
</evidence>
<dbReference type="AlphaFoldDB" id="A0A372KIM9"/>
<dbReference type="PROSITE" id="PS51257">
    <property type="entry name" value="PROKAR_LIPOPROTEIN"/>
    <property type="match status" value="1"/>
</dbReference>
<reference evidence="2 6" key="1">
    <citation type="submission" date="2018-08" db="EMBL/GenBank/DDBJ databases">
        <title>Draft genome of Streptococcus sp .nov. Z2.</title>
        <authorList>
            <person name="Tian Z."/>
        </authorList>
    </citation>
    <scope>NUCLEOTIDE SEQUENCE [LARGE SCALE GENOMIC DNA]</scope>
    <source>
        <strain evidence="2 6">Z2</strain>
    </source>
</reference>
<evidence type="ECO:0000313" key="4">
    <source>
        <dbReference type="Proteomes" id="UP000246115"/>
    </source>
</evidence>
<evidence type="ECO:0000313" key="5">
    <source>
        <dbReference type="Proteomes" id="UP000262901"/>
    </source>
</evidence>
<accession>A0A346NBA9</accession>
<dbReference type="EMBL" id="QVQY01000074">
    <property type="protein sequence ID" value="RFU49957.1"/>
    <property type="molecule type" value="Genomic_DNA"/>
</dbReference>
<evidence type="ECO:0000313" key="6">
    <source>
        <dbReference type="Proteomes" id="UP000264056"/>
    </source>
</evidence>
<dbReference type="Proteomes" id="UP000264056">
    <property type="component" value="Unassembled WGS sequence"/>
</dbReference>
<keyword evidence="6" id="KW-1185">Reference proteome</keyword>
<reference evidence="4" key="3">
    <citation type="submission" date="2018-08" db="EMBL/GenBank/DDBJ databases">
        <title>Streptococcus chenjunshii sp. nov., isolated from stools sample of the Tibetan antelope in the Qinghai-Tibet plateau, China.</title>
        <authorList>
            <person name="Tian Z."/>
        </authorList>
    </citation>
    <scope>NUCLEOTIDE SEQUENCE [LARGE SCALE GENOMIC DNA]</scope>
    <source>
        <strain evidence="4">Z15</strain>
    </source>
</reference>